<dbReference type="SUPFAM" id="SSF88659">
    <property type="entry name" value="Sigma3 and sigma4 domains of RNA polymerase sigma factors"/>
    <property type="match status" value="1"/>
</dbReference>
<proteinExistence type="inferred from homology"/>
<evidence type="ECO:0000313" key="7">
    <source>
        <dbReference type="EMBL" id="MCR6490751.1"/>
    </source>
</evidence>
<keyword evidence="5" id="KW-0804">Transcription</keyword>
<evidence type="ECO:0000259" key="6">
    <source>
        <dbReference type="Pfam" id="PF08281"/>
    </source>
</evidence>
<dbReference type="Pfam" id="PF08281">
    <property type="entry name" value="Sigma70_r4_2"/>
    <property type="match status" value="1"/>
</dbReference>
<organism evidence="7 8">
    <name type="scientific">Amycolatopsis iheyensis</name>
    <dbReference type="NCBI Taxonomy" id="2945988"/>
    <lineage>
        <taxon>Bacteria</taxon>
        <taxon>Bacillati</taxon>
        <taxon>Actinomycetota</taxon>
        <taxon>Actinomycetes</taxon>
        <taxon>Pseudonocardiales</taxon>
        <taxon>Pseudonocardiaceae</taxon>
        <taxon>Amycolatopsis</taxon>
    </lineage>
</organism>
<feature type="domain" description="RNA polymerase sigma factor 70 region 4 type 2" evidence="6">
    <location>
        <begin position="112"/>
        <end position="161"/>
    </location>
</feature>
<keyword evidence="8" id="KW-1185">Reference proteome</keyword>
<sequence length="177" mass="19338">MGIERHGKSDRKLLEKNFERSYPDLRAKVLRYVGSRAGGLDCEDIADAVLERLWKRLCRTGPAVRDPEAMAIAIAANVVKDALKKIRPLYTDDVAGIAAGFGFADGGHEDRLDLLTAIEALAPPLREALKLVVLDDQPVARAARILGVDRGVVERRLAKALCELRRRLATDSLTGSA</sequence>
<dbReference type="PANTHER" id="PTHR43133">
    <property type="entry name" value="RNA POLYMERASE ECF-TYPE SIGMA FACTO"/>
    <property type="match status" value="1"/>
</dbReference>
<dbReference type="EMBL" id="JAMXQV010000054">
    <property type="protein sequence ID" value="MCR6490751.1"/>
    <property type="molecule type" value="Genomic_DNA"/>
</dbReference>
<dbReference type="InterPro" id="IPR039425">
    <property type="entry name" value="RNA_pol_sigma-70-like"/>
</dbReference>
<dbReference type="GO" id="GO:0016987">
    <property type="term" value="F:sigma factor activity"/>
    <property type="evidence" value="ECO:0007669"/>
    <property type="project" value="UniProtKB-KW"/>
</dbReference>
<evidence type="ECO:0000256" key="2">
    <source>
        <dbReference type="ARBA" id="ARBA00023015"/>
    </source>
</evidence>
<dbReference type="Proteomes" id="UP001144096">
    <property type="component" value="Unassembled WGS sequence"/>
</dbReference>
<evidence type="ECO:0000256" key="1">
    <source>
        <dbReference type="ARBA" id="ARBA00010641"/>
    </source>
</evidence>
<dbReference type="PANTHER" id="PTHR43133:SF8">
    <property type="entry name" value="RNA POLYMERASE SIGMA FACTOR HI_1459-RELATED"/>
    <property type="match status" value="1"/>
</dbReference>
<dbReference type="InterPro" id="IPR036388">
    <property type="entry name" value="WH-like_DNA-bd_sf"/>
</dbReference>
<dbReference type="GO" id="GO:0006352">
    <property type="term" value="P:DNA-templated transcription initiation"/>
    <property type="evidence" value="ECO:0007669"/>
    <property type="project" value="InterPro"/>
</dbReference>
<reference evidence="7" key="1">
    <citation type="submission" date="2022-06" db="EMBL/GenBank/DDBJ databases">
        <title>Amycolatopsis iheyaensis sp. nov., a new species of the genus Amycolatopsis isolated from soil in Iheya island, Japan.</title>
        <authorList>
            <person name="Ngamcharungchit C."/>
            <person name="Kanto H."/>
            <person name="Take A."/>
            <person name="Intra B."/>
            <person name="Matsumoto A."/>
            <person name="Panbangred W."/>
            <person name="Inahashi Y."/>
        </authorList>
    </citation>
    <scope>NUCLEOTIDE SEQUENCE</scope>
    <source>
        <strain evidence="7">OK19-0408</strain>
    </source>
</reference>
<dbReference type="AlphaFoldDB" id="A0A9X2SRL9"/>
<dbReference type="NCBIfam" id="TIGR02937">
    <property type="entry name" value="sigma70-ECF"/>
    <property type="match status" value="1"/>
</dbReference>
<dbReference type="InterPro" id="IPR013249">
    <property type="entry name" value="RNA_pol_sigma70_r4_t2"/>
</dbReference>
<dbReference type="Gene3D" id="1.10.10.10">
    <property type="entry name" value="Winged helix-like DNA-binding domain superfamily/Winged helix DNA-binding domain"/>
    <property type="match status" value="1"/>
</dbReference>
<comment type="caution">
    <text evidence="7">The sequence shown here is derived from an EMBL/GenBank/DDBJ whole genome shotgun (WGS) entry which is preliminary data.</text>
</comment>
<dbReference type="InterPro" id="IPR013325">
    <property type="entry name" value="RNA_pol_sigma_r2"/>
</dbReference>
<keyword evidence="3" id="KW-0731">Sigma factor</keyword>
<dbReference type="Gene3D" id="1.10.1740.10">
    <property type="match status" value="1"/>
</dbReference>
<keyword evidence="4" id="KW-0238">DNA-binding</keyword>
<evidence type="ECO:0000313" key="8">
    <source>
        <dbReference type="Proteomes" id="UP001144096"/>
    </source>
</evidence>
<evidence type="ECO:0000256" key="5">
    <source>
        <dbReference type="ARBA" id="ARBA00023163"/>
    </source>
</evidence>
<accession>A0A9X2SRL9</accession>
<dbReference type="InterPro" id="IPR013324">
    <property type="entry name" value="RNA_pol_sigma_r3/r4-like"/>
</dbReference>
<protein>
    <submittedName>
        <fullName evidence="7">RNA polymerase sigma factor</fullName>
    </submittedName>
</protein>
<name>A0A9X2SRL9_9PSEU</name>
<dbReference type="InterPro" id="IPR014284">
    <property type="entry name" value="RNA_pol_sigma-70_dom"/>
</dbReference>
<evidence type="ECO:0000256" key="4">
    <source>
        <dbReference type="ARBA" id="ARBA00023125"/>
    </source>
</evidence>
<dbReference type="GO" id="GO:0003677">
    <property type="term" value="F:DNA binding"/>
    <property type="evidence" value="ECO:0007669"/>
    <property type="project" value="UniProtKB-KW"/>
</dbReference>
<dbReference type="RefSeq" id="WP_257927324.1">
    <property type="nucleotide sequence ID" value="NZ_JAMXQV010000054.1"/>
</dbReference>
<keyword evidence="2" id="KW-0805">Transcription regulation</keyword>
<gene>
    <name evidence="7" type="ORF">M8542_48955</name>
</gene>
<dbReference type="SUPFAM" id="SSF88946">
    <property type="entry name" value="Sigma2 domain of RNA polymerase sigma factors"/>
    <property type="match status" value="1"/>
</dbReference>
<evidence type="ECO:0000256" key="3">
    <source>
        <dbReference type="ARBA" id="ARBA00023082"/>
    </source>
</evidence>
<comment type="similarity">
    <text evidence="1">Belongs to the sigma-70 factor family. ECF subfamily.</text>
</comment>